<dbReference type="EMBL" id="LSMT01000157">
    <property type="protein sequence ID" value="PFX25200.1"/>
    <property type="molecule type" value="Genomic_DNA"/>
</dbReference>
<comment type="caution">
    <text evidence="2">The sequence shown here is derived from an EMBL/GenBank/DDBJ whole genome shotgun (WGS) entry which is preliminary data.</text>
</comment>
<keyword evidence="3" id="KW-1185">Reference proteome</keyword>
<sequence>MLNHLITQLQSSRQVVHSLAVVVSIVFMGFLGPMKEMEKMGPKGPVGTKDKAGAKGEAVFCYGRWYFTLSGVECKSPLAIDCLQHIGMNHRRKDYNIQKVTQIAATSKKYVVSSLKNVHSQENKHYTTGSTVATPRVWSDTPKMYTAECCIPGAIATVHKGSRKPFVIMYKNSDNSTTYLSEWNGEILDRICSRFENQVLRIVLCEPSWFAQMPVKDESDKFFSVRVTEKLQFASDATELAKLTGVPDETSKASQSD</sequence>
<proteinExistence type="predicted"/>
<evidence type="ECO:0000313" key="2">
    <source>
        <dbReference type="EMBL" id="PFX25200.1"/>
    </source>
</evidence>
<name>A0A2B4S8S3_STYPI</name>
<keyword evidence="1" id="KW-1133">Transmembrane helix</keyword>
<feature type="transmembrane region" description="Helical" evidence="1">
    <location>
        <begin position="15"/>
        <end position="34"/>
    </location>
</feature>
<organism evidence="2 3">
    <name type="scientific">Stylophora pistillata</name>
    <name type="common">Smooth cauliflower coral</name>
    <dbReference type="NCBI Taxonomy" id="50429"/>
    <lineage>
        <taxon>Eukaryota</taxon>
        <taxon>Metazoa</taxon>
        <taxon>Cnidaria</taxon>
        <taxon>Anthozoa</taxon>
        <taxon>Hexacorallia</taxon>
        <taxon>Scleractinia</taxon>
        <taxon>Astrocoeniina</taxon>
        <taxon>Pocilloporidae</taxon>
        <taxon>Stylophora</taxon>
    </lineage>
</organism>
<keyword evidence="1" id="KW-0472">Membrane</keyword>
<accession>A0A2B4S8S3</accession>
<keyword evidence="1" id="KW-0812">Transmembrane</keyword>
<protein>
    <submittedName>
        <fullName evidence="2">Uncharacterized protein</fullName>
    </submittedName>
</protein>
<evidence type="ECO:0000256" key="1">
    <source>
        <dbReference type="SAM" id="Phobius"/>
    </source>
</evidence>
<dbReference type="Proteomes" id="UP000225706">
    <property type="component" value="Unassembled WGS sequence"/>
</dbReference>
<dbReference type="AlphaFoldDB" id="A0A2B4S8S3"/>
<reference evidence="3" key="1">
    <citation type="journal article" date="2017" name="bioRxiv">
        <title>Comparative analysis of the genomes of Stylophora pistillata and Acropora digitifera provides evidence for extensive differences between species of corals.</title>
        <authorList>
            <person name="Voolstra C.R."/>
            <person name="Li Y."/>
            <person name="Liew Y.J."/>
            <person name="Baumgarten S."/>
            <person name="Zoccola D."/>
            <person name="Flot J.-F."/>
            <person name="Tambutte S."/>
            <person name="Allemand D."/>
            <person name="Aranda M."/>
        </authorList>
    </citation>
    <scope>NUCLEOTIDE SEQUENCE [LARGE SCALE GENOMIC DNA]</scope>
</reference>
<evidence type="ECO:0000313" key="3">
    <source>
        <dbReference type="Proteomes" id="UP000225706"/>
    </source>
</evidence>
<gene>
    <name evidence="2" type="ORF">AWC38_SpisGene10178</name>
</gene>
<dbReference type="OrthoDB" id="5968767at2759"/>